<evidence type="ECO:0000313" key="8">
    <source>
        <dbReference type="RefSeq" id="XP_022964513.1"/>
    </source>
</evidence>
<dbReference type="Pfam" id="PF00314">
    <property type="entry name" value="Thaumatin"/>
    <property type="match status" value="1"/>
</dbReference>
<keyword evidence="6" id="KW-1133">Transmembrane helix</keyword>
<keyword evidence="6" id="KW-0472">Membrane</keyword>
<feature type="disulfide bond" evidence="5">
    <location>
        <begin position="95"/>
        <end position="105"/>
    </location>
</feature>
<evidence type="ECO:0000256" key="6">
    <source>
        <dbReference type="SAM" id="Phobius"/>
    </source>
</evidence>
<keyword evidence="4 5" id="KW-1015">Disulfide bond</keyword>
<feature type="transmembrane region" description="Helical" evidence="6">
    <location>
        <begin position="280"/>
        <end position="298"/>
    </location>
</feature>
<dbReference type="PIRSF" id="PIRSF002703">
    <property type="entry name" value="Thaumatin"/>
    <property type="match status" value="1"/>
</dbReference>
<evidence type="ECO:0000256" key="2">
    <source>
        <dbReference type="ARBA" id="ARBA00010607"/>
    </source>
</evidence>
<dbReference type="PANTHER" id="PTHR31048">
    <property type="entry name" value="OS03G0233200 PROTEIN"/>
    <property type="match status" value="1"/>
</dbReference>
<feature type="disulfide bond" evidence="5">
    <location>
        <begin position="173"/>
        <end position="188"/>
    </location>
</feature>
<keyword evidence="3" id="KW-0964">Secreted</keyword>
<dbReference type="PRINTS" id="PR00347">
    <property type="entry name" value="THAUMATIN"/>
</dbReference>
<dbReference type="FunFam" id="2.60.110.10:FF:000002">
    <property type="entry name" value="Thaumatin-like protein 1a"/>
    <property type="match status" value="1"/>
</dbReference>
<evidence type="ECO:0000256" key="4">
    <source>
        <dbReference type="ARBA" id="ARBA00023157"/>
    </source>
</evidence>
<sequence>MLFNSLLFLYQKNMAPPLHQISLFFFILIIFSSEIRTSESSRTFTIINNCKETIWPAIFPGEHFNGGGFALKRGQSIVFKAPVGWSGRIWGRTGCNFDQTGNGQCQTGACGTSLKCQGSGETPASLAEFTLAALDFYDVSLVDGFNLPMAVTPINGTGKCGLAGCDSDLRSNCPSALAVKSKGKVIACRSACDVFNTDEYCCRGSYGNPSTCRPTVYSKKFKEACPTAYSYAYDDPTSIFTCNAADYVVSFCSGRNHKVCSYHDHKLVCSGSNGLKSFVVGWWPLMTAVLIVINLWVLF</sequence>
<dbReference type="GeneID" id="111464513"/>
<dbReference type="GO" id="GO:0005576">
    <property type="term" value="C:extracellular region"/>
    <property type="evidence" value="ECO:0007669"/>
    <property type="project" value="UniProtKB-SubCell"/>
</dbReference>
<dbReference type="SUPFAM" id="SSF49870">
    <property type="entry name" value="Osmotin, thaumatin-like protein"/>
    <property type="match status" value="1"/>
</dbReference>
<organism evidence="7 8">
    <name type="scientific">Cucurbita moschata</name>
    <name type="common">Winter crookneck squash</name>
    <name type="synonym">Cucurbita pepo var. moschata</name>
    <dbReference type="NCBI Taxonomy" id="3662"/>
    <lineage>
        <taxon>Eukaryota</taxon>
        <taxon>Viridiplantae</taxon>
        <taxon>Streptophyta</taxon>
        <taxon>Embryophyta</taxon>
        <taxon>Tracheophyta</taxon>
        <taxon>Spermatophyta</taxon>
        <taxon>Magnoliopsida</taxon>
        <taxon>eudicotyledons</taxon>
        <taxon>Gunneridae</taxon>
        <taxon>Pentapetalae</taxon>
        <taxon>rosids</taxon>
        <taxon>fabids</taxon>
        <taxon>Cucurbitales</taxon>
        <taxon>Cucurbitaceae</taxon>
        <taxon>Cucurbiteae</taxon>
        <taxon>Cucurbita</taxon>
    </lineage>
</organism>
<keyword evidence="7" id="KW-1185">Reference proteome</keyword>
<dbReference type="Proteomes" id="UP000504609">
    <property type="component" value="Unplaced"/>
</dbReference>
<feature type="disulfide bond" evidence="5">
    <location>
        <begin position="160"/>
        <end position="242"/>
    </location>
</feature>
<keyword evidence="6" id="KW-0812">Transmembrane</keyword>
<feature type="disulfide bond" evidence="5">
    <location>
        <begin position="110"/>
        <end position="116"/>
    </location>
</feature>
<dbReference type="AlphaFoldDB" id="A0A6J1HL18"/>
<evidence type="ECO:0000256" key="3">
    <source>
        <dbReference type="ARBA" id="ARBA00022525"/>
    </source>
</evidence>
<gene>
    <name evidence="8" type="primary">LOC111464513</name>
</gene>
<feature type="disulfide bond" evidence="5">
    <location>
        <begin position="202"/>
        <end position="212"/>
    </location>
</feature>
<dbReference type="InterPro" id="IPR037176">
    <property type="entry name" value="Osmotin/thaumatin-like_sf"/>
</dbReference>
<dbReference type="SMART" id="SM00205">
    <property type="entry name" value="THN"/>
    <property type="match status" value="1"/>
</dbReference>
<dbReference type="CDD" id="cd09218">
    <property type="entry name" value="TLP-PA"/>
    <property type="match status" value="1"/>
</dbReference>
<feature type="disulfide bond" evidence="5">
    <location>
        <begin position="50"/>
        <end position="252"/>
    </location>
</feature>
<feature type="disulfide bond" evidence="5">
    <location>
        <begin position="165"/>
        <end position="225"/>
    </location>
</feature>
<dbReference type="KEGG" id="cmos:111464513"/>
<evidence type="ECO:0000256" key="5">
    <source>
        <dbReference type="PIRSR" id="PIRSR002703-1"/>
    </source>
</evidence>
<accession>A0A6J1HL18</accession>
<feature type="disulfide bond" evidence="5">
    <location>
        <begin position="192"/>
        <end position="201"/>
    </location>
</feature>
<dbReference type="InterPro" id="IPR001938">
    <property type="entry name" value="Thaumatin"/>
</dbReference>
<evidence type="ECO:0000313" key="7">
    <source>
        <dbReference type="Proteomes" id="UP000504609"/>
    </source>
</evidence>
<proteinExistence type="inferred from homology"/>
<name>A0A6J1HL18_CUCMO</name>
<evidence type="ECO:0000256" key="1">
    <source>
        <dbReference type="ARBA" id="ARBA00004613"/>
    </source>
</evidence>
<comment type="subcellular location">
    <subcellularLocation>
        <location evidence="1">Secreted</location>
    </subcellularLocation>
</comment>
<reference evidence="8" key="1">
    <citation type="submission" date="2025-08" db="UniProtKB">
        <authorList>
            <consortium name="RefSeq"/>
        </authorList>
    </citation>
    <scope>IDENTIFICATION</scope>
    <source>
        <tissue evidence="8">Young leaves</tissue>
    </source>
</reference>
<dbReference type="RefSeq" id="XP_022964513.1">
    <property type="nucleotide sequence ID" value="XM_023108745.1"/>
</dbReference>
<comment type="similarity">
    <text evidence="2">Belongs to the thaumatin family.</text>
</comment>
<protein>
    <submittedName>
        <fullName evidence="8">Thaumatin-like protein</fullName>
    </submittedName>
</protein>
<dbReference type="PROSITE" id="PS51367">
    <property type="entry name" value="THAUMATIN_2"/>
    <property type="match status" value="1"/>
</dbReference>
<dbReference type="Gene3D" id="2.60.110.10">
    <property type="entry name" value="Thaumatin"/>
    <property type="match status" value="1"/>
</dbReference>